<proteinExistence type="predicted"/>
<reference evidence="2 3" key="1">
    <citation type="submission" date="2023-03" db="EMBL/GenBank/DDBJ databases">
        <title>High recombination rates correlate with genetic variation in Cardiocondyla obscurior ants.</title>
        <authorList>
            <person name="Errbii M."/>
        </authorList>
    </citation>
    <scope>NUCLEOTIDE SEQUENCE [LARGE SCALE GENOMIC DNA]</scope>
    <source>
        <strain evidence="2">Alpha-2009</strain>
        <tissue evidence="2">Whole body</tissue>
    </source>
</reference>
<dbReference type="Proteomes" id="UP001430953">
    <property type="component" value="Unassembled WGS sequence"/>
</dbReference>
<feature type="compositionally biased region" description="Basic and acidic residues" evidence="1">
    <location>
        <begin position="81"/>
        <end position="154"/>
    </location>
</feature>
<evidence type="ECO:0000313" key="2">
    <source>
        <dbReference type="EMBL" id="KAL0133404.1"/>
    </source>
</evidence>
<dbReference type="EMBL" id="JADYXP020000001">
    <property type="protein sequence ID" value="KAL0133404.1"/>
    <property type="molecule type" value="Genomic_DNA"/>
</dbReference>
<gene>
    <name evidence="2" type="ORF">PUN28_000858</name>
</gene>
<feature type="region of interest" description="Disordered" evidence="1">
    <location>
        <begin position="47"/>
        <end position="154"/>
    </location>
</feature>
<evidence type="ECO:0000313" key="3">
    <source>
        <dbReference type="Proteomes" id="UP001430953"/>
    </source>
</evidence>
<organism evidence="2 3">
    <name type="scientific">Cardiocondyla obscurior</name>
    <dbReference type="NCBI Taxonomy" id="286306"/>
    <lineage>
        <taxon>Eukaryota</taxon>
        <taxon>Metazoa</taxon>
        <taxon>Ecdysozoa</taxon>
        <taxon>Arthropoda</taxon>
        <taxon>Hexapoda</taxon>
        <taxon>Insecta</taxon>
        <taxon>Pterygota</taxon>
        <taxon>Neoptera</taxon>
        <taxon>Endopterygota</taxon>
        <taxon>Hymenoptera</taxon>
        <taxon>Apocrita</taxon>
        <taxon>Aculeata</taxon>
        <taxon>Formicoidea</taxon>
        <taxon>Formicidae</taxon>
        <taxon>Myrmicinae</taxon>
        <taxon>Cardiocondyla</taxon>
    </lineage>
</organism>
<dbReference type="AlphaFoldDB" id="A0AAW2H1M8"/>
<keyword evidence="3" id="KW-1185">Reference proteome</keyword>
<accession>A0AAW2H1M8</accession>
<comment type="caution">
    <text evidence="2">The sequence shown here is derived from an EMBL/GenBank/DDBJ whole genome shotgun (WGS) entry which is preliminary data.</text>
</comment>
<name>A0AAW2H1M8_9HYME</name>
<sequence length="154" mass="17791">MDLFVTSEVAPTRRLDLFCALWTIGIADEAFLFLTRLREPFSKYGCPRGGQAQWRSRDQNKQRGRLSSRAMSARPVQVADFTRENDRAPLCRDAERGEKERKKETGDRGGRKNHPLGEGRAIEWSKESKRGKRKETEAESYGKRCQKQKERETA</sequence>
<evidence type="ECO:0000256" key="1">
    <source>
        <dbReference type="SAM" id="MobiDB-lite"/>
    </source>
</evidence>
<protein>
    <submittedName>
        <fullName evidence="2">Uncharacterized protein</fullName>
    </submittedName>
</protein>